<dbReference type="InterPro" id="IPR045428">
    <property type="entry name" value="EACC1"/>
</dbReference>
<reference evidence="1 2" key="1">
    <citation type="submission" date="2024-09" db="EMBL/GenBank/DDBJ databases">
        <authorList>
            <person name="Sun Q."/>
            <person name="Mori K."/>
        </authorList>
    </citation>
    <scope>NUCLEOTIDE SEQUENCE [LARGE SCALE GENOMIC DNA]</scope>
    <source>
        <strain evidence="1 2">JCM 13852</strain>
    </source>
</reference>
<accession>A0ABV5UB82</accession>
<sequence>MDSLDLEVTADEQFAQLRSLLAALRDDDLRGVVPELIRGQPAPGTLGVAEEVIRVAIDPKVIAGVAGVLTTWLTTRRRTVKLRLKRKGKELSLDASSPDDATKILEQIKGFLEEDAG</sequence>
<dbReference type="RefSeq" id="WP_378201030.1">
    <property type="nucleotide sequence ID" value="NZ_JBHMBK010000028.1"/>
</dbReference>
<comment type="caution">
    <text evidence="1">The sequence shown here is derived from an EMBL/GenBank/DDBJ whole genome shotgun (WGS) entry which is preliminary data.</text>
</comment>
<proteinExistence type="predicted"/>
<evidence type="ECO:0000313" key="2">
    <source>
        <dbReference type="Proteomes" id="UP001589535"/>
    </source>
</evidence>
<name>A0ABV5UB82_9PSEU</name>
<evidence type="ECO:0000313" key="1">
    <source>
        <dbReference type="EMBL" id="MFB9688649.1"/>
    </source>
</evidence>
<protein>
    <submittedName>
        <fullName evidence="1">Uncharacterized protein</fullName>
    </submittedName>
</protein>
<dbReference type="Proteomes" id="UP001589535">
    <property type="component" value="Unassembled WGS sequence"/>
</dbReference>
<dbReference type="Pfam" id="PF19953">
    <property type="entry name" value="EACC1"/>
    <property type="match status" value="1"/>
</dbReference>
<keyword evidence="2" id="KW-1185">Reference proteome</keyword>
<gene>
    <name evidence="1" type="ORF">ACFFTO_31120</name>
</gene>
<dbReference type="EMBL" id="JBHMBK010000028">
    <property type="protein sequence ID" value="MFB9688649.1"/>
    <property type="molecule type" value="Genomic_DNA"/>
</dbReference>
<organism evidence="1 2">
    <name type="scientific">Amycolatopsis plumensis</name>
    <dbReference type="NCBI Taxonomy" id="236508"/>
    <lineage>
        <taxon>Bacteria</taxon>
        <taxon>Bacillati</taxon>
        <taxon>Actinomycetota</taxon>
        <taxon>Actinomycetes</taxon>
        <taxon>Pseudonocardiales</taxon>
        <taxon>Pseudonocardiaceae</taxon>
        <taxon>Amycolatopsis</taxon>
    </lineage>
</organism>